<organism evidence="1 2">
    <name type="scientific">Imperialibacter roseus</name>
    <dbReference type="NCBI Taxonomy" id="1324217"/>
    <lineage>
        <taxon>Bacteria</taxon>
        <taxon>Pseudomonadati</taxon>
        <taxon>Bacteroidota</taxon>
        <taxon>Cytophagia</taxon>
        <taxon>Cytophagales</taxon>
        <taxon>Flammeovirgaceae</taxon>
        <taxon>Imperialibacter</taxon>
    </lineage>
</organism>
<name>A0ABZ0IR97_9BACT</name>
<gene>
    <name evidence="1" type="ORF">RT717_00460</name>
</gene>
<evidence type="ECO:0000313" key="2">
    <source>
        <dbReference type="Proteomes" id="UP001302349"/>
    </source>
</evidence>
<sequence length="136" mass="16004">MEIRTDVHADAARVQNEIKTYLGLKSSELIFEYTTLEGGKAKLDLITVNPRHNQSFLFRTEIGLDKVEALIKMLDYVKSYREKEYSYTIQWVSKEMRELQTSYFRAKNMYDALDKLYYGRDVNTMTVYSCVLNPMT</sequence>
<protein>
    <submittedName>
        <fullName evidence="1">Uncharacterized protein</fullName>
    </submittedName>
</protein>
<dbReference type="EMBL" id="CP136051">
    <property type="protein sequence ID" value="WOK07091.1"/>
    <property type="molecule type" value="Genomic_DNA"/>
</dbReference>
<dbReference type="Proteomes" id="UP001302349">
    <property type="component" value="Chromosome"/>
</dbReference>
<evidence type="ECO:0000313" key="1">
    <source>
        <dbReference type="EMBL" id="WOK07091.1"/>
    </source>
</evidence>
<accession>A0ABZ0IR97</accession>
<reference evidence="1 2" key="1">
    <citation type="journal article" date="2023" name="Microbiol. Resour. Announc.">
        <title>Complete Genome Sequence of Imperialibacter roseus strain P4T.</title>
        <authorList>
            <person name="Tizabi D.R."/>
            <person name="Bachvaroff T."/>
            <person name="Hill R.T."/>
        </authorList>
    </citation>
    <scope>NUCLEOTIDE SEQUENCE [LARGE SCALE GENOMIC DNA]</scope>
    <source>
        <strain evidence="1 2">P4T</strain>
    </source>
</reference>
<keyword evidence="2" id="KW-1185">Reference proteome</keyword>
<dbReference type="RefSeq" id="WP_151997263.1">
    <property type="nucleotide sequence ID" value="NZ_CP136051.1"/>
</dbReference>
<proteinExistence type="predicted"/>